<keyword evidence="14" id="KW-0675">Receptor</keyword>
<dbReference type="GO" id="GO:0005524">
    <property type="term" value="F:ATP binding"/>
    <property type="evidence" value="ECO:0007669"/>
    <property type="project" value="UniProtKB-KW"/>
</dbReference>
<evidence type="ECO:0000256" key="7">
    <source>
        <dbReference type="ARBA" id="ARBA00022741"/>
    </source>
</evidence>
<keyword evidence="7" id="KW-0547">Nucleotide-binding</keyword>
<keyword evidence="12" id="KW-0829">Tyrosine-protein kinase</keyword>
<keyword evidence="8" id="KW-0418">Kinase</keyword>
<evidence type="ECO:0000256" key="6">
    <source>
        <dbReference type="ARBA" id="ARBA00022729"/>
    </source>
</evidence>
<reference evidence="17" key="2">
    <citation type="journal article" date="2007" name="Science">
        <title>Draft genome sequence of the sexually transmitted pathogen Trichomonas vaginalis.</title>
        <authorList>
            <person name="Carlton J.M."/>
            <person name="Hirt R.P."/>
            <person name="Silva J.C."/>
            <person name="Delcher A.L."/>
            <person name="Schatz M."/>
            <person name="Zhao Q."/>
            <person name="Wortman J.R."/>
            <person name="Bidwell S.L."/>
            <person name="Alsmark U.C.M."/>
            <person name="Besteiro S."/>
            <person name="Sicheritz-Ponten T."/>
            <person name="Noel C.J."/>
            <person name="Dacks J.B."/>
            <person name="Foster P.G."/>
            <person name="Simillion C."/>
            <person name="Van de Peer Y."/>
            <person name="Miranda-Saavedra D."/>
            <person name="Barton G.J."/>
            <person name="Westrop G.D."/>
            <person name="Mueller S."/>
            <person name="Dessi D."/>
            <person name="Fiori P.L."/>
            <person name="Ren Q."/>
            <person name="Paulsen I."/>
            <person name="Zhang H."/>
            <person name="Bastida-Corcuera F.D."/>
            <person name="Simoes-Barbosa A."/>
            <person name="Brown M.T."/>
            <person name="Hayes R.D."/>
            <person name="Mukherjee M."/>
            <person name="Okumura C.Y."/>
            <person name="Schneider R."/>
            <person name="Smith A.J."/>
            <person name="Vanacova S."/>
            <person name="Villalvazo M."/>
            <person name="Haas B.J."/>
            <person name="Pertea M."/>
            <person name="Feldblyum T.V."/>
            <person name="Utterback T.R."/>
            <person name="Shu C.L."/>
            <person name="Osoegawa K."/>
            <person name="de Jong P.J."/>
            <person name="Hrdy I."/>
            <person name="Horvathova L."/>
            <person name="Zubacova Z."/>
            <person name="Dolezal P."/>
            <person name="Malik S.B."/>
            <person name="Logsdon J.M. Jr."/>
            <person name="Henze K."/>
            <person name="Gupta A."/>
            <person name="Wang C.C."/>
            <person name="Dunne R.L."/>
            <person name="Upcroft J.A."/>
            <person name="Upcroft P."/>
            <person name="White O."/>
            <person name="Salzberg S.L."/>
            <person name="Tang P."/>
            <person name="Chiu C.-H."/>
            <person name="Lee Y.-S."/>
            <person name="Embley T.M."/>
            <person name="Coombs G.H."/>
            <person name="Mottram J.C."/>
            <person name="Tachezy J."/>
            <person name="Fraser-Liggett C.M."/>
            <person name="Johnson P.J."/>
        </authorList>
    </citation>
    <scope>NUCLEOTIDE SEQUENCE [LARGE SCALE GENOMIC DNA]</scope>
    <source>
        <strain evidence="17">G3</strain>
    </source>
</reference>
<dbReference type="GO" id="GO:0004714">
    <property type="term" value="F:transmembrane receptor protein tyrosine kinase activity"/>
    <property type="evidence" value="ECO:0007669"/>
    <property type="project" value="UniProtKB-EC"/>
</dbReference>
<keyword evidence="18" id="KW-1185">Reference proteome</keyword>
<dbReference type="SMR" id="A2EZQ8"/>
<dbReference type="EC" id="2.7.10.1" evidence="2"/>
<reference evidence="17" key="1">
    <citation type="submission" date="2006-10" db="EMBL/GenBank/DDBJ databases">
        <authorList>
            <person name="Amadeo P."/>
            <person name="Zhao Q."/>
            <person name="Wortman J."/>
            <person name="Fraser-Liggett C."/>
            <person name="Carlton J."/>
        </authorList>
    </citation>
    <scope>NUCLEOTIDE SEQUENCE</scope>
    <source>
        <strain evidence="17">G3</strain>
    </source>
</reference>
<name>A2EZQ8_TRIV3</name>
<protein>
    <recommendedName>
        <fullName evidence="2">receptor protein-tyrosine kinase</fullName>
        <ecNumber evidence="2">2.7.10.1</ecNumber>
    </recommendedName>
</protein>
<keyword evidence="10" id="KW-1133">Transmembrane helix</keyword>
<feature type="domain" description="ALK/LTK-like glycine-rich" evidence="16">
    <location>
        <begin position="48"/>
        <end position="238"/>
    </location>
</feature>
<evidence type="ECO:0000256" key="11">
    <source>
        <dbReference type="ARBA" id="ARBA00023136"/>
    </source>
</evidence>
<comment type="subcellular location">
    <subcellularLocation>
        <location evidence="1">Cell membrane</location>
        <topology evidence="1">Single-pass type I membrane protein</topology>
    </subcellularLocation>
</comment>
<evidence type="ECO:0000259" key="16">
    <source>
        <dbReference type="Pfam" id="PF12810"/>
    </source>
</evidence>
<keyword evidence="3" id="KW-1003">Cell membrane</keyword>
<dbReference type="AlphaFoldDB" id="A2EZQ8"/>
<evidence type="ECO:0000256" key="15">
    <source>
        <dbReference type="ARBA" id="ARBA00023180"/>
    </source>
</evidence>
<keyword evidence="9" id="KW-0067">ATP-binding</keyword>
<sequence>MTNEVLYFFHNLVKVTNGIRSKVHETPSNPRKIFFEYPCASHFDCYPYEIHLSRGKYFLEVWGAQGGNVTNGNQGPLVEGGTGGHSAGVLIVDSIKTLYLHLGGTANTTDSYGPSYNGGAGGLNNGDGCGGGASDFRTSSGPWNQNFDSRILIAGGGGGSFGNEYMFIGGKGGGLKGGRDSTGMAAIGTQDGCEWIQKDRCGSKGIGKGEWYGSGGGGKFGGGNYYILDPRNGSGGGGVALEELMAL</sequence>
<dbReference type="InterPro" id="IPR055163">
    <property type="entry name" value="ALK/LTK-like_GRD"/>
</dbReference>
<keyword evidence="13" id="KW-1015">Disulfide bond</keyword>
<keyword evidence="6" id="KW-0732">Signal</keyword>
<evidence type="ECO:0000256" key="5">
    <source>
        <dbReference type="ARBA" id="ARBA00022692"/>
    </source>
</evidence>
<dbReference type="GO" id="GO:0005886">
    <property type="term" value="C:plasma membrane"/>
    <property type="evidence" value="ECO:0007669"/>
    <property type="project" value="UniProtKB-SubCell"/>
</dbReference>
<dbReference type="EMBL" id="DS113555">
    <property type="protein sequence ID" value="EAY01830.1"/>
    <property type="molecule type" value="Genomic_DNA"/>
</dbReference>
<dbReference type="VEuPathDB" id="TrichDB:TVAGG3_0816000"/>
<dbReference type="VEuPathDB" id="TrichDB:TVAG_002850"/>
<keyword evidence="4" id="KW-0808">Transferase</keyword>
<evidence type="ECO:0000256" key="10">
    <source>
        <dbReference type="ARBA" id="ARBA00022989"/>
    </source>
</evidence>
<organism evidence="17 18">
    <name type="scientific">Trichomonas vaginalis (strain ATCC PRA-98 / G3)</name>
    <dbReference type="NCBI Taxonomy" id="412133"/>
    <lineage>
        <taxon>Eukaryota</taxon>
        <taxon>Metamonada</taxon>
        <taxon>Parabasalia</taxon>
        <taxon>Trichomonadida</taxon>
        <taxon>Trichomonadidae</taxon>
        <taxon>Trichomonas</taxon>
    </lineage>
</organism>
<dbReference type="Pfam" id="PF12810">
    <property type="entry name" value="ALK_LTK_GRD"/>
    <property type="match status" value="1"/>
</dbReference>
<dbReference type="OrthoDB" id="10684940at2759"/>
<dbReference type="InParanoid" id="A2EZQ8"/>
<keyword evidence="5" id="KW-0812">Transmembrane</keyword>
<evidence type="ECO:0000256" key="4">
    <source>
        <dbReference type="ARBA" id="ARBA00022679"/>
    </source>
</evidence>
<evidence type="ECO:0000256" key="2">
    <source>
        <dbReference type="ARBA" id="ARBA00011902"/>
    </source>
</evidence>
<evidence type="ECO:0000313" key="17">
    <source>
        <dbReference type="EMBL" id="EAY01830.1"/>
    </source>
</evidence>
<evidence type="ECO:0000256" key="1">
    <source>
        <dbReference type="ARBA" id="ARBA00004251"/>
    </source>
</evidence>
<dbReference type="Proteomes" id="UP000001542">
    <property type="component" value="Unassembled WGS sequence"/>
</dbReference>
<evidence type="ECO:0000256" key="8">
    <source>
        <dbReference type="ARBA" id="ARBA00022777"/>
    </source>
</evidence>
<evidence type="ECO:0000256" key="13">
    <source>
        <dbReference type="ARBA" id="ARBA00023157"/>
    </source>
</evidence>
<evidence type="ECO:0000256" key="3">
    <source>
        <dbReference type="ARBA" id="ARBA00022475"/>
    </source>
</evidence>
<keyword evidence="15" id="KW-0325">Glycoprotein</keyword>
<keyword evidence="11" id="KW-0472">Membrane</keyword>
<evidence type="ECO:0000256" key="9">
    <source>
        <dbReference type="ARBA" id="ARBA00022840"/>
    </source>
</evidence>
<gene>
    <name evidence="17" type="ORF">TVAG_002850</name>
</gene>
<evidence type="ECO:0000256" key="12">
    <source>
        <dbReference type="ARBA" id="ARBA00023137"/>
    </source>
</evidence>
<evidence type="ECO:0000256" key="14">
    <source>
        <dbReference type="ARBA" id="ARBA00023170"/>
    </source>
</evidence>
<evidence type="ECO:0000313" key="18">
    <source>
        <dbReference type="Proteomes" id="UP000001542"/>
    </source>
</evidence>
<accession>A2EZQ8</accession>
<proteinExistence type="predicted"/>